<evidence type="ECO:0000256" key="7">
    <source>
        <dbReference type="ARBA" id="ARBA00022840"/>
    </source>
</evidence>
<keyword evidence="8" id="KW-0902">Two-component regulatory system</keyword>
<dbReference type="Pfam" id="PF07730">
    <property type="entry name" value="HisKA_3"/>
    <property type="match status" value="1"/>
</dbReference>
<comment type="catalytic activity">
    <reaction evidence="1">
        <text>ATP + protein L-histidine = ADP + protein N-phospho-L-histidine.</text>
        <dbReference type="EC" id="2.7.13.3"/>
    </reaction>
</comment>
<dbReference type="GO" id="GO:0000155">
    <property type="term" value="F:phosphorelay sensor kinase activity"/>
    <property type="evidence" value="ECO:0007669"/>
    <property type="project" value="InterPro"/>
</dbReference>
<evidence type="ECO:0000256" key="8">
    <source>
        <dbReference type="ARBA" id="ARBA00023012"/>
    </source>
</evidence>
<feature type="compositionally biased region" description="Pro residues" evidence="10">
    <location>
        <begin position="43"/>
        <end position="58"/>
    </location>
</feature>
<reference evidence="14" key="1">
    <citation type="submission" date="2024-06" db="EMBL/GenBank/DDBJ databases">
        <title>Complete genome sequence of the cellulolytic actinobacterium, Cellulosimicrobium ES-005.</title>
        <authorList>
            <person name="Matthews C.T."/>
            <person name="Underwood K.D."/>
            <person name="Ghanchi K.M."/>
            <person name="Fields S.D."/>
            <person name="Gardner S.G."/>
        </authorList>
    </citation>
    <scope>NUCLEOTIDE SEQUENCE</scope>
    <source>
        <strain evidence="14">ES-005</strain>
    </source>
</reference>
<keyword evidence="3" id="KW-0597">Phosphoprotein</keyword>
<organism evidence="14">
    <name type="scientific">Cellulosimicrobium sp. ES-005</name>
    <dbReference type="NCBI Taxonomy" id="3163031"/>
    <lineage>
        <taxon>Bacteria</taxon>
        <taxon>Bacillati</taxon>
        <taxon>Actinomycetota</taxon>
        <taxon>Actinomycetes</taxon>
        <taxon>Micrococcales</taxon>
        <taxon>Promicromonosporaceae</taxon>
        <taxon>Cellulosimicrobium</taxon>
    </lineage>
</organism>
<keyword evidence="11" id="KW-0472">Membrane</keyword>
<accession>A0AAU8G3E7</accession>
<feature type="transmembrane region" description="Helical" evidence="11">
    <location>
        <begin position="136"/>
        <end position="161"/>
    </location>
</feature>
<dbReference type="EC" id="2.7.13.3" evidence="2"/>
<evidence type="ECO:0000259" key="12">
    <source>
        <dbReference type="Pfam" id="PF02518"/>
    </source>
</evidence>
<dbReference type="GO" id="GO:0046983">
    <property type="term" value="F:protein dimerization activity"/>
    <property type="evidence" value="ECO:0007669"/>
    <property type="project" value="InterPro"/>
</dbReference>
<feature type="coiled-coil region" evidence="9">
    <location>
        <begin position="251"/>
        <end position="278"/>
    </location>
</feature>
<keyword evidence="5" id="KW-0547">Nucleotide-binding</keyword>
<feature type="transmembrane region" description="Helical" evidence="11">
    <location>
        <begin position="72"/>
        <end position="96"/>
    </location>
</feature>
<keyword evidence="11" id="KW-1133">Transmembrane helix</keyword>
<dbReference type="GO" id="GO:0005524">
    <property type="term" value="F:ATP binding"/>
    <property type="evidence" value="ECO:0007669"/>
    <property type="project" value="UniProtKB-KW"/>
</dbReference>
<dbReference type="GO" id="GO:0016020">
    <property type="term" value="C:membrane"/>
    <property type="evidence" value="ECO:0007669"/>
    <property type="project" value="InterPro"/>
</dbReference>
<feature type="domain" description="Signal transduction histidine kinase subgroup 3 dimerisation and phosphoacceptor" evidence="13">
    <location>
        <begin position="277"/>
        <end position="341"/>
    </location>
</feature>
<feature type="compositionally biased region" description="Pro residues" evidence="10">
    <location>
        <begin position="1"/>
        <end position="14"/>
    </location>
</feature>
<gene>
    <name evidence="14" type="ORF">ABRQ22_00535</name>
</gene>
<keyword evidence="11" id="KW-0812">Transmembrane</keyword>
<dbReference type="InterPro" id="IPR003594">
    <property type="entry name" value="HATPase_dom"/>
</dbReference>
<keyword evidence="4" id="KW-0808">Transferase</keyword>
<dbReference type="SUPFAM" id="SSF55874">
    <property type="entry name" value="ATPase domain of HSP90 chaperone/DNA topoisomerase II/histidine kinase"/>
    <property type="match status" value="1"/>
</dbReference>
<keyword evidence="6 14" id="KW-0418">Kinase</keyword>
<evidence type="ECO:0000256" key="11">
    <source>
        <dbReference type="SAM" id="Phobius"/>
    </source>
</evidence>
<dbReference type="Gene3D" id="3.30.565.10">
    <property type="entry name" value="Histidine kinase-like ATPase, C-terminal domain"/>
    <property type="match status" value="1"/>
</dbReference>
<dbReference type="PANTHER" id="PTHR24421:SF10">
    <property type="entry name" value="NITRATE_NITRITE SENSOR PROTEIN NARQ"/>
    <property type="match status" value="1"/>
</dbReference>
<name>A0AAU8G3E7_9MICO</name>
<evidence type="ECO:0000256" key="9">
    <source>
        <dbReference type="SAM" id="Coils"/>
    </source>
</evidence>
<evidence type="ECO:0000256" key="4">
    <source>
        <dbReference type="ARBA" id="ARBA00022679"/>
    </source>
</evidence>
<dbReference type="RefSeq" id="WP_353708212.1">
    <property type="nucleotide sequence ID" value="NZ_CP159290.1"/>
</dbReference>
<evidence type="ECO:0000256" key="10">
    <source>
        <dbReference type="SAM" id="MobiDB-lite"/>
    </source>
</evidence>
<feature type="transmembrane region" description="Helical" evidence="11">
    <location>
        <begin position="173"/>
        <end position="190"/>
    </location>
</feature>
<evidence type="ECO:0000256" key="3">
    <source>
        <dbReference type="ARBA" id="ARBA00022553"/>
    </source>
</evidence>
<evidence type="ECO:0000256" key="2">
    <source>
        <dbReference type="ARBA" id="ARBA00012438"/>
    </source>
</evidence>
<feature type="transmembrane region" description="Helical" evidence="11">
    <location>
        <begin position="214"/>
        <end position="237"/>
    </location>
</feature>
<evidence type="ECO:0000256" key="6">
    <source>
        <dbReference type="ARBA" id="ARBA00022777"/>
    </source>
</evidence>
<sequence>MHPPQPPYGPPPPAGRYGAPGLPPGRPVPGPHGGAAPGRPWTTPGPPSAAHAYPPPHHPVPHPKPDPGPSPLFRAGSILGTVAAAAATLAVGIVSSTYDNLGIGSEPAGWQVGLTLLWWLLAAGLATLVVWRDRHALVVCAISAAAGILTPVGALAPLLALPFVIARDGRRKVVAACTAATTLAVGASFWRDAARDGEAVIFSVRSPDSLEISYLLPVGYVVLGVLCLGLSIGAGLLRLAIGRADAAQEVAAAENRRAQVLSTQAAELRTELSRQDERELIAREMHDTVAHNLSMVSLHASALEVSQGDPEVVDAARSMRSNAHRALDEMRALITSLRSGAEQYTGSAPALGDLAGLLDEARAAGVDLAATVFVADADTAPPALTRAVYRVVQESLTNVIKHAPGARAEVDVRARPGDGVDVTVRNALTRDLATDTAPAFGAPAATLGPSGVPGSGAGIIGMRERCAAVGGTFDAGVDDGRFVVRAHLPWARPTA</sequence>
<evidence type="ECO:0000256" key="1">
    <source>
        <dbReference type="ARBA" id="ARBA00000085"/>
    </source>
</evidence>
<dbReference type="EMBL" id="CP159290">
    <property type="protein sequence ID" value="XCH30219.1"/>
    <property type="molecule type" value="Genomic_DNA"/>
</dbReference>
<dbReference type="Pfam" id="PF02518">
    <property type="entry name" value="HATPase_c"/>
    <property type="match status" value="1"/>
</dbReference>
<evidence type="ECO:0000313" key="14">
    <source>
        <dbReference type="EMBL" id="XCH30219.1"/>
    </source>
</evidence>
<proteinExistence type="predicted"/>
<dbReference type="InterPro" id="IPR036890">
    <property type="entry name" value="HATPase_C_sf"/>
</dbReference>
<dbReference type="Gene3D" id="1.20.5.1930">
    <property type="match status" value="1"/>
</dbReference>
<feature type="domain" description="Histidine kinase/HSP90-like ATPase" evidence="12">
    <location>
        <begin position="386"/>
        <end position="489"/>
    </location>
</feature>
<evidence type="ECO:0000256" key="5">
    <source>
        <dbReference type="ARBA" id="ARBA00022741"/>
    </source>
</evidence>
<dbReference type="InterPro" id="IPR011712">
    <property type="entry name" value="Sig_transdc_His_kin_sub3_dim/P"/>
</dbReference>
<keyword evidence="7" id="KW-0067">ATP-binding</keyword>
<dbReference type="AlphaFoldDB" id="A0AAU8G3E7"/>
<dbReference type="InterPro" id="IPR050482">
    <property type="entry name" value="Sensor_HK_TwoCompSys"/>
</dbReference>
<feature type="transmembrane region" description="Helical" evidence="11">
    <location>
        <begin position="108"/>
        <end position="130"/>
    </location>
</feature>
<dbReference type="CDD" id="cd16917">
    <property type="entry name" value="HATPase_UhpB-NarQ-NarX-like"/>
    <property type="match status" value="1"/>
</dbReference>
<dbReference type="PANTHER" id="PTHR24421">
    <property type="entry name" value="NITRATE/NITRITE SENSOR PROTEIN NARX-RELATED"/>
    <property type="match status" value="1"/>
</dbReference>
<protein>
    <recommendedName>
        <fullName evidence="2">histidine kinase</fullName>
        <ecNumber evidence="2">2.7.13.3</ecNumber>
    </recommendedName>
</protein>
<evidence type="ECO:0000259" key="13">
    <source>
        <dbReference type="Pfam" id="PF07730"/>
    </source>
</evidence>
<feature type="compositionally biased region" description="Pro residues" evidence="10">
    <location>
        <begin position="21"/>
        <end position="30"/>
    </location>
</feature>
<keyword evidence="9" id="KW-0175">Coiled coil</keyword>
<feature type="region of interest" description="Disordered" evidence="10">
    <location>
        <begin position="1"/>
        <end position="72"/>
    </location>
</feature>